<proteinExistence type="predicted"/>
<dbReference type="SUPFAM" id="SSF53474">
    <property type="entry name" value="alpha/beta-Hydrolases"/>
    <property type="match status" value="1"/>
</dbReference>
<protein>
    <recommendedName>
        <fullName evidence="3">AB hydrolase-1 domain-containing protein</fullName>
    </recommendedName>
</protein>
<dbReference type="Gramene" id="CDP11628">
    <property type="protein sequence ID" value="CDP11628"/>
    <property type="gene ID" value="GSCOC_T00034003001"/>
</dbReference>
<reference evidence="2" key="1">
    <citation type="journal article" date="2014" name="Science">
        <title>The coffee genome provides insight into the convergent evolution of caffeine biosynthesis.</title>
        <authorList>
            <person name="Denoeud F."/>
            <person name="Carretero-Paulet L."/>
            <person name="Dereeper A."/>
            <person name="Droc G."/>
            <person name="Guyot R."/>
            <person name="Pietrella M."/>
            <person name="Zheng C."/>
            <person name="Alberti A."/>
            <person name="Anthony F."/>
            <person name="Aprea G."/>
            <person name="Aury J.M."/>
            <person name="Bento P."/>
            <person name="Bernard M."/>
            <person name="Bocs S."/>
            <person name="Campa C."/>
            <person name="Cenci A."/>
            <person name="Combes M.C."/>
            <person name="Crouzillat D."/>
            <person name="Da Silva C."/>
            <person name="Daddiego L."/>
            <person name="De Bellis F."/>
            <person name="Dussert S."/>
            <person name="Garsmeur O."/>
            <person name="Gayraud T."/>
            <person name="Guignon V."/>
            <person name="Jahn K."/>
            <person name="Jamilloux V."/>
            <person name="Joet T."/>
            <person name="Labadie K."/>
            <person name="Lan T."/>
            <person name="Leclercq J."/>
            <person name="Lepelley M."/>
            <person name="Leroy T."/>
            <person name="Li L.T."/>
            <person name="Librado P."/>
            <person name="Lopez L."/>
            <person name="Munoz A."/>
            <person name="Noel B."/>
            <person name="Pallavicini A."/>
            <person name="Perrotta G."/>
            <person name="Poncet V."/>
            <person name="Pot D."/>
            <person name="Priyono X."/>
            <person name="Rigoreau M."/>
            <person name="Rouard M."/>
            <person name="Rozas J."/>
            <person name="Tranchant-Dubreuil C."/>
            <person name="VanBuren R."/>
            <person name="Zhang Q."/>
            <person name="Andrade A.C."/>
            <person name="Argout X."/>
            <person name="Bertrand B."/>
            <person name="de Kochko A."/>
            <person name="Graziosi G."/>
            <person name="Henry R.J."/>
            <person name="Jayarama X."/>
            <person name="Ming R."/>
            <person name="Nagai C."/>
            <person name="Rounsley S."/>
            <person name="Sankoff D."/>
            <person name="Giuliano G."/>
            <person name="Albert V.A."/>
            <person name="Wincker P."/>
            <person name="Lashermes P."/>
        </authorList>
    </citation>
    <scope>NUCLEOTIDE SEQUENCE [LARGE SCALE GENOMIC DNA]</scope>
    <source>
        <strain evidence="2">cv. DH200-94</strain>
    </source>
</reference>
<accession>A0A068UVI3</accession>
<evidence type="ECO:0000313" key="2">
    <source>
        <dbReference type="Proteomes" id="UP000295252"/>
    </source>
</evidence>
<dbReference type="OrthoDB" id="6431331at2759"/>
<dbReference type="PANTHER" id="PTHR43689:SF37">
    <property type="entry name" value="ALPHA_BETA HYDROLASE DOMAIN-CONTAINING PROTEIN VTE7"/>
    <property type="match status" value="1"/>
</dbReference>
<dbReference type="AlphaFoldDB" id="A0A068UVI3"/>
<organism evidence="1 2">
    <name type="scientific">Coffea canephora</name>
    <name type="common">Robusta coffee</name>
    <dbReference type="NCBI Taxonomy" id="49390"/>
    <lineage>
        <taxon>Eukaryota</taxon>
        <taxon>Viridiplantae</taxon>
        <taxon>Streptophyta</taxon>
        <taxon>Embryophyta</taxon>
        <taxon>Tracheophyta</taxon>
        <taxon>Spermatophyta</taxon>
        <taxon>Magnoliopsida</taxon>
        <taxon>eudicotyledons</taxon>
        <taxon>Gunneridae</taxon>
        <taxon>Pentapetalae</taxon>
        <taxon>asterids</taxon>
        <taxon>lamiids</taxon>
        <taxon>Gentianales</taxon>
        <taxon>Rubiaceae</taxon>
        <taxon>Ixoroideae</taxon>
        <taxon>Gardenieae complex</taxon>
        <taxon>Bertiereae - Coffeeae clade</taxon>
        <taxon>Coffeeae</taxon>
        <taxon>Coffea</taxon>
    </lineage>
</organism>
<dbReference type="InParanoid" id="A0A068UVI3"/>
<gene>
    <name evidence="1" type="ORF">GSCOC_T00034003001</name>
</gene>
<dbReference type="PhylomeDB" id="A0A068UVI3"/>
<sequence length="241" mass="26928">MCPLECTTRDYFIGKCIDIQSQQICKILVLRGLRDNSAVCFFTQYHPLCYSSFLCYLFCCLQVDKLILIGASVHVEGTGLLTKLPKFLAYAGVSLLKSLPLRLYANLLAFDDISLSTCFDWTNVGRLHCLLPWWEDATVNYMLSGGYNVVNQIKQVNKRVLIICGECDNIVSNKLAVRLHSELPDASIHQIPDCGHLPHVEKPEMVARLIADFALSGAHKEEQNPIVLNSAGEKNTSSFIC</sequence>
<dbReference type="Proteomes" id="UP000295252">
    <property type="component" value="Chromosome III"/>
</dbReference>
<evidence type="ECO:0008006" key="3">
    <source>
        <dbReference type="Google" id="ProtNLM"/>
    </source>
</evidence>
<evidence type="ECO:0000313" key="1">
    <source>
        <dbReference type="EMBL" id="CDP11628.1"/>
    </source>
</evidence>
<dbReference type="PANTHER" id="PTHR43689">
    <property type="entry name" value="HYDROLASE"/>
    <property type="match status" value="1"/>
</dbReference>
<dbReference type="InterPro" id="IPR029058">
    <property type="entry name" value="AB_hydrolase_fold"/>
</dbReference>
<keyword evidence="2" id="KW-1185">Reference proteome</keyword>
<dbReference type="EMBL" id="HG739141">
    <property type="protein sequence ID" value="CDP11628.1"/>
    <property type="molecule type" value="Genomic_DNA"/>
</dbReference>
<dbReference type="OMA" id="LECTTRD"/>
<dbReference type="Gene3D" id="3.40.50.1820">
    <property type="entry name" value="alpha/beta hydrolase"/>
    <property type="match status" value="1"/>
</dbReference>
<name>A0A068UVI3_COFCA</name>
<dbReference type="STRING" id="49390.A0A068UVI3"/>